<dbReference type="InterPro" id="IPR042281">
    <property type="entry name" value="GpdQ_beta-strand"/>
</dbReference>
<evidence type="ECO:0000313" key="6">
    <source>
        <dbReference type="Proteomes" id="UP000326380"/>
    </source>
</evidence>
<sequence length="278" mass="30465">MIIAQFSDTHIKDGSEEGVAGMQAAVAHILQLPALPDVVVITGDCTDGGTATEYARFWELLQPLPMPVYVIPGNHDHRQRLHDTVGAQGRQPLPGFMQYTVEAGPLRLLMLDTLLPGSDAGELCPQRLQWLEDRLAEAPDKTTLVFMHHPPFRTGQAPFDRIGLRDAAAFGAIIARHAQVERVAAGHVHAGVQRRFQGTVAVTCPSVMHQLLPDFRQPERLIVATEPPAMLLHVWQEGIGLLTYTSPIAPPSAIIELHNGTDWLTPPREVRARGIQGQ</sequence>
<dbReference type="Gene3D" id="3.30.750.180">
    <property type="entry name" value="GpdQ, beta-strand dimerisation domain"/>
    <property type="match status" value="1"/>
</dbReference>
<dbReference type="Gene3D" id="3.60.21.40">
    <property type="entry name" value="GpdQ, catalytic alpha/beta sandwich domain"/>
    <property type="match status" value="1"/>
</dbReference>
<dbReference type="InterPro" id="IPR026575">
    <property type="entry name" value="GpdQ/CpdA-like"/>
</dbReference>
<evidence type="ECO:0000256" key="2">
    <source>
        <dbReference type="ARBA" id="ARBA00022801"/>
    </source>
</evidence>
<evidence type="ECO:0000256" key="1">
    <source>
        <dbReference type="ARBA" id="ARBA00022723"/>
    </source>
</evidence>
<accession>A0A7L5A1Q1</accession>
<comment type="similarity">
    <text evidence="4">Belongs to the cyclic nucleotide phosphodiesterase class-III family.</text>
</comment>
<dbReference type="Pfam" id="PF00149">
    <property type="entry name" value="Metallophos"/>
    <property type="match status" value="1"/>
</dbReference>
<keyword evidence="2" id="KW-0378">Hydrolase</keyword>
<gene>
    <name evidence="5" type="ORF">F0P96_06910</name>
</gene>
<dbReference type="InterPro" id="IPR050884">
    <property type="entry name" value="CNP_phosphodiesterase-III"/>
</dbReference>
<protein>
    <submittedName>
        <fullName evidence="5">Phosphodiesterase</fullName>
    </submittedName>
</protein>
<dbReference type="GO" id="GO:0004112">
    <property type="term" value="F:cyclic-nucleotide phosphodiesterase activity"/>
    <property type="evidence" value="ECO:0007669"/>
    <property type="project" value="InterPro"/>
</dbReference>
<keyword evidence="6" id="KW-1185">Reference proteome</keyword>
<dbReference type="CDD" id="cd07402">
    <property type="entry name" value="MPP_GpdQ"/>
    <property type="match status" value="1"/>
</dbReference>
<reference evidence="5 6" key="1">
    <citation type="submission" date="2019-09" db="EMBL/GenBank/DDBJ databases">
        <title>Genome sequence of Hymenobacter sp. M3.</title>
        <authorList>
            <person name="Srinivasan S."/>
        </authorList>
    </citation>
    <scope>NUCLEOTIDE SEQUENCE [LARGE SCALE GENOMIC DNA]</scope>
    <source>
        <strain evidence="5 6">M3</strain>
    </source>
</reference>
<proteinExistence type="inferred from homology"/>
<dbReference type="AlphaFoldDB" id="A0A7L5A1Q1"/>
<dbReference type="InterPro" id="IPR042283">
    <property type="entry name" value="GpdQ_catalytic"/>
</dbReference>
<keyword evidence="1" id="KW-0479">Metal-binding</keyword>
<dbReference type="RefSeq" id="WP_151078105.1">
    <property type="nucleotide sequence ID" value="NZ_CP047647.1"/>
</dbReference>
<comment type="caution">
    <text evidence="5">The sequence shown here is derived from an EMBL/GenBank/DDBJ whole genome shotgun (WGS) entry which is preliminary data.</text>
</comment>
<keyword evidence="3" id="KW-0408">Iron</keyword>
<dbReference type="InterPro" id="IPR004843">
    <property type="entry name" value="Calcineurin-like_PHP"/>
</dbReference>
<organism evidence="5 6">
    <name type="scientific">Hymenobacter busanensis</name>
    <dbReference type="NCBI Taxonomy" id="2607656"/>
    <lineage>
        <taxon>Bacteria</taxon>
        <taxon>Pseudomonadati</taxon>
        <taxon>Bacteroidota</taxon>
        <taxon>Cytophagia</taxon>
        <taxon>Cytophagales</taxon>
        <taxon>Hymenobacteraceae</taxon>
        <taxon>Hymenobacter</taxon>
    </lineage>
</organism>
<dbReference type="PANTHER" id="PTHR42988">
    <property type="entry name" value="PHOSPHOHYDROLASE"/>
    <property type="match status" value="1"/>
</dbReference>
<evidence type="ECO:0000256" key="4">
    <source>
        <dbReference type="ARBA" id="ARBA00025742"/>
    </source>
</evidence>
<evidence type="ECO:0000313" key="5">
    <source>
        <dbReference type="EMBL" id="KAA9338556.1"/>
    </source>
</evidence>
<dbReference type="SUPFAM" id="SSF56300">
    <property type="entry name" value="Metallo-dependent phosphatases"/>
    <property type="match status" value="1"/>
</dbReference>
<evidence type="ECO:0000256" key="3">
    <source>
        <dbReference type="ARBA" id="ARBA00023004"/>
    </source>
</evidence>
<name>A0A7L5A1Q1_9BACT</name>
<dbReference type="InterPro" id="IPR029052">
    <property type="entry name" value="Metallo-depent_PP-like"/>
</dbReference>
<dbReference type="EMBL" id="VTWU01000002">
    <property type="protein sequence ID" value="KAA9338556.1"/>
    <property type="molecule type" value="Genomic_DNA"/>
</dbReference>
<dbReference type="Proteomes" id="UP000326380">
    <property type="component" value="Unassembled WGS sequence"/>
</dbReference>
<dbReference type="PANTHER" id="PTHR42988:SF2">
    <property type="entry name" value="CYCLIC NUCLEOTIDE PHOSPHODIESTERASE CBUA0032-RELATED"/>
    <property type="match status" value="1"/>
</dbReference>
<dbReference type="GO" id="GO:0046872">
    <property type="term" value="F:metal ion binding"/>
    <property type="evidence" value="ECO:0007669"/>
    <property type="project" value="UniProtKB-KW"/>
</dbReference>